<comment type="caution">
    <text evidence="14">The sequence shown here is derived from an EMBL/GenBank/DDBJ whole genome shotgun (WGS) entry which is preliminary data.</text>
</comment>
<dbReference type="Proteomes" id="UP001500841">
    <property type="component" value="Unassembled WGS sequence"/>
</dbReference>
<comment type="cofactor">
    <cofactor evidence="1">
        <name>Mn(2+)</name>
        <dbReference type="ChEBI" id="CHEBI:29035"/>
    </cofactor>
</comment>
<comment type="subcellular location">
    <subcellularLocation>
        <location evidence="3">Membrane</location>
        <topology evidence="3">Single-pass type I membrane protein</topology>
    </subcellularLocation>
</comment>
<evidence type="ECO:0000256" key="4">
    <source>
        <dbReference type="ARBA" id="ARBA00022670"/>
    </source>
</evidence>
<keyword evidence="15" id="KW-1185">Reference proteome</keyword>
<gene>
    <name evidence="14" type="ORF">GCM10022392_21400</name>
</gene>
<comment type="cofactor">
    <cofactor evidence="2">
        <name>Co(2+)</name>
        <dbReference type="ChEBI" id="CHEBI:48828"/>
    </cofactor>
</comment>
<dbReference type="InterPro" id="IPR002816">
    <property type="entry name" value="TraB/PrgY/GumN_fam"/>
</dbReference>
<keyword evidence="4" id="KW-0645">Protease</keyword>
<evidence type="ECO:0000256" key="5">
    <source>
        <dbReference type="ARBA" id="ARBA00022692"/>
    </source>
</evidence>
<evidence type="ECO:0000256" key="6">
    <source>
        <dbReference type="ARBA" id="ARBA00022723"/>
    </source>
</evidence>
<evidence type="ECO:0000313" key="15">
    <source>
        <dbReference type="Proteomes" id="UP001500841"/>
    </source>
</evidence>
<dbReference type="PANTHER" id="PTHR31120:SF6">
    <property type="entry name" value="METALLOPROTEASE TIKI HOMOLOG"/>
    <property type="match status" value="1"/>
</dbReference>
<keyword evidence="11" id="KW-0472">Membrane</keyword>
<evidence type="ECO:0000256" key="10">
    <source>
        <dbReference type="ARBA" id="ARBA00023049"/>
    </source>
</evidence>
<reference evidence="15" key="1">
    <citation type="journal article" date="2019" name="Int. J. Syst. Evol. Microbiol.">
        <title>The Global Catalogue of Microorganisms (GCM) 10K type strain sequencing project: providing services to taxonomists for standard genome sequencing and annotation.</title>
        <authorList>
            <consortium name="The Broad Institute Genomics Platform"/>
            <consortium name="The Broad Institute Genome Sequencing Center for Infectious Disease"/>
            <person name="Wu L."/>
            <person name="Ma J."/>
        </authorList>
    </citation>
    <scope>NUCLEOTIDE SEQUENCE [LARGE SCALE GENOMIC DNA]</scope>
    <source>
        <strain evidence="15">JCM 17085</strain>
    </source>
</reference>
<keyword evidence="9" id="KW-1133">Transmembrane helix</keyword>
<evidence type="ECO:0000313" key="14">
    <source>
        <dbReference type="EMBL" id="GAA4097551.1"/>
    </source>
</evidence>
<evidence type="ECO:0000256" key="7">
    <source>
        <dbReference type="ARBA" id="ARBA00022729"/>
    </source>
</evidence>
<name>A0ABP7WUZ5_9SPHI</name>
<dbReference type="EMBL" id="BAABCV010000007">
    <property type="protein sequence ID" value="GAA4097551.1"/>
    <property type="molecule type" value="Genomic_DNA"/>
</dbReference>
<evidence type="ECO:0000256" key="8">
    <source>
        <dbReference type="ARBA" id="ARBA00022801"/>
    </source>
</evidence>
<evidence type="ECO:0000256" key="11">
    <source>
        <dbReference type="ARBA" id="ARBA00023136"/>
    </source>
</evidence>
<dbReference type="Pfam" id="PF01963">
    <property type="entry name" value="TraB_PrgY_gumN"/>
    <property type="match status" value="1"/>
</dbReference>
<dbReference type="PANTHER" id="PTHR31120">
    <property type="entry name" value="METALLOPROTEASE TIKI"/>
    <property type="match status" value="1"/>
</dbReference>
<sequence length="291" mass="32305">MKKTILALACLLLLTNTYAQKNNSLLWEISGNGLKAPSYLFGTYHFAGKKLADSLSGIKKYFGSCKAIVGEILMDSAAITGMADQMMLKDSLTLQKLYTPAEYKTIGDYTTATTGMNISTLNLFKPSVVQLLISQHDMVKTFGPDNPPIDMYFQQEGKRLNDKVLAFETMQEQTELIFGAPIAEQKKQLLDMAAKKEKFADEGRKLYALYLQQDLDGIEKMVNAAMAKNNASPELGDKMLKNRNLKWITKAPGIMNEQPSFIVVGAAHLVGQYGLINQLRLKGYTVKPVKI</sequence>
<evidence type="ECO:0000256" key="2">
    <source>
        <dbReference type="ARBA" id="ARBA00001941"/>
    </source>
</evidence>
<keyword evidence="7 13" id="KW-0732">Signal</keyword>
<protein>
    <submittedName>
        <fullName evidence="14">TraB/GumN family protein</fullName>
    </submittedName>
</protein>
<evidence type="ECO:0000256" key="9">
    <source>
        <dbReference type="ARBA" id="ARBA00022989"/>
    </source>
</evidence>
<evidence type="ECO:0000256" key="3">
    <source>
        <dbReference type="ARBA" id="ARBA00004479"/>
    </source>
</evidence>
<organism evidence="14 15">
    <name type="scientific">Mucilaginibacter panaciglaebae</name>
    <dbReference type="NCBI Taxonomy" id="502331"/>
    <lineage>
        <taxon>Bacteria</taxon>
        <taxon>Pseudomonadati</taxon>
        <taxon>Bacteroidota</taxon>
        <taxon>Sphingobacteriia</taxon>
        <taxon>Sphingobacteriales</taxon>
        <taxon>Sphingobacteriaceae</taxon>
        <taxon>Mucilaginibacter</taxon>
    </lineage>
</organism>
<feature type="chain" id="PRO_5046178660" evidence="13">
    <location>
        <begin position="22"/>
        <end position="291"/>
    </location>
</feature>
<proteinExistence type="predicted"/>
<dbReference type="CDD" id="cd14789">
    <property type="entry name" value="Tiki"/>
    <property type="match status" value="1"/>
</dbReference>
<keyword evidence="12" id="KW-0325">Glycoprotein</keyword>
<keyword evidence="8" id="KW-0378">Hydrolase</keyword>
<evidence type="ECO:0000256" key="12">
    <source>
        <dbReference type="ARBA" id="ARBA00023180"/>
    </source>
</evidence>
<feature type="signal peptide" evidence="13">
    <location>
        <begin position="1"/>
        <end position="21"/>
    </location>
</feature>
<keyword evidence="5" id="KW-0812">Transmembrane</keyword>
<dbReference type="InterPro" id="IPR040230">
    <property type="entry name" value="TIKI1/2-like"/>
</dbReference>
<keyword evidence="6" id="KW-0479">Metal-binding</keyword>
<evidence type="ECO:0000256" key="13">
    <source>
        <dbReference type="SAM" id="SignalP"/>
    </source>
</evidence>
<dbReference type="RefSeq" id="WP_345103945.1">
    <property type="nucleotide sequence ID" value="NZ_BAABCV010000007.1"/>
</dbReference>
<accession>A0ABP7WUZ5</accession>
<evidence type="ECO:0000256" key="1">
    <source>
        <dbReference type="ARBA" id="ARBA00001936"/>
    </source>
</evidence>
<keyword evidence="10" id="KW-0482">Metalloprotease</keyword>